<name>A0A0F7RW95_9BASI</name>
<dbReference type="SUPFAM" id="SSF53474">
    <property type="entry name" value="alpha/beta-Hydrolases"/>
    <property type="match status" value="1"/>
</dbReference>
<reference evidence="1" key="3">
    <citation type="submission" date="2014-06" db="EMBL/GenBank/DDBJ databases">
        <authorList>
            <person name="Berkman J.Paul."/>
        </authorList>
    </citation>
    <scope>NUCLEOTIDE SEQUENCE [LARGE SCALE GENOMIC DNA]</scope>
</reference>
<evidence type="ECO:0000313" key="1">
    <source>
        <dbReference type="EMBL" id="CDR98967.1"/>
    </source>
</evidence>
<evidence type="ECO:0000313" key="3">
    <source>
        <dbReference type="Proteomes" id="UP000242770"/>
    </source>
</evidence>
<sequence>MTVPIEKIATRHRTSDDFPLALTIFRPKSQIDIKASVAFANATGVQARFYHNLASWLSTHGVVAYTFDYRFSGASFPLEYDPVRLAEDEEYFEHALRQCPEDVDLTTTWCRLDLASIVRLAYESNPSAELTVIGHSLGGHLMAVLPSDHVYGPKAEVKRLLNVCGGNAFVENQKEPDAAEFGFREIVVKPLAEEKIFRAANLGLGYDLPYGPGVEWVQWYFHTHFAFNRPENLKLARGLQGVPLLYVGFEDDEKIGKNMMEKYLGMFDHTDRLKQSLWINPVKKNWPPCGHVNAFTKSKTPALVPVDHGEAYTCQTDFEDAMSNKPKPPPRTTLTKEETVWKLFLDYILGRKVDTSNAEYKVWTKQDERDVVREREEDEESRARCPREEDVLLGLVPPRKAKL</sequence>
<protein>
    <recommendedName>
        <fullName evidence="4">AB hydrolase-1 domain-containing protein</fullName>
    </recommendedName>
</protein>
<reference evidence="3" key="1">
    <citation type="submission" date="2014-06" db="EMBL/GenBank/DDBJ databases">
        <authorList>
            <person name="Berkman P.J."/>
        </authorList>
    </citation>
    <scope>NUCLEOTIDE SEQUENCE [LARGE SCALE GENOMIC DNA]</scope>
</reference>
<dbReference type="OrthoDB" id="2542958at2759"/>
<dbReference type="EMBL" id="LK056654">
    <property type="protein sequence ID" value="CDU22010.1"/>
    <property type="molecule type" value="Genomic_DNA"/>
</dbReference>
<dbReference type="Gene3D" id="3.40.50.1820">
    <property type="entry name" value="alpha/beta hydrolase"/>
    <property type="match status" value="1"/>
</dbReference>
<keyword evidence="3" id="KW-1185">Reference proteome</keyword>
<evidence type="ECO:0008006" key="4">
    <source>
        <dbReference type="Google" id="ProtNLM"/>
    </source>
</evidence>
<gene>
    <name evidence="1" type="primary">SSCI10900.1</name>
    <name evidence="2" type="ORF">SPSC_00640</name>
</gene>
<proteinExistence type="predicted"/>
<dbReference type="EMBL" id="CCFA01000565">
    <property type="protein sequence ID" value="CDR98967.1"/>
    <property type="molecule type" value="Genomic_DNA"/>
</dbReference>
<dbReference type="InterPro" id="IPR029058">
    <property type="entry name" value="AB_hydrolase_fold"/>
</dbReference>
<organism evidence="1 3">
    <name type="scientific">Sporisorium scitamineum</name>
    <dbReference type="NCBI Taxonomy" id="49012"/>
    <lineage>
        <taxon>Eukaryota</taxon>
        <taxon>Fungi</taxon>
        <taxon>Dikarya</taxon>
        <taxon>Basidiomycota</taxon>
        <taxon>Ustilaginomycotina</taxon>
        <taxon>Ustilaginomycetes</taxon>
        <taxon>Ustilaginales</taxon>
        <taxon>Ustilaginaceae</taxon>
        <taxon>Sporisorium</taxon>
    </lineage>
</organism>
<dbReference type="Proteomes" id="UP000242770">
    <property type="component" value="Unassembled WGS sequence"/>
</dbReference>
<accession>A0A0F7RW95</accession>
<evidence type="ECO:0000313" key="2">
    <source>
        <dbReference type="EMBL" id="CDU22010.1"/>
    </source>
</evidence>
<dbReference type="AlphaFoldDB" id="A0A0F7RW95"/>
<reference evidence="2" key="2">
    <citation type="submission" date="2014-06" db="EMBL/GenBank/DDBJ databases">
        <authorList>
            <person name="Ju J."/>
            <person name="Zhang J."/>
        </authorList>
    </citation>
    <scope>NUCLEOTIDE SEQUENCE</scope>
    <source>
        <strain evidence="2">SscI8</strain>
    </source>
</reference>